<dbReference type="NCBIfam" id="TIGR01571">
    <property type="entry name" value="A_thal_Cys_rich"/>
    <property type="match status" value="1"/>
</dbReference>
<dbReference type="RefSeq" id="XP_002735762.1">
    <property type="nucleotide sequence ID" value="XM_002735716.1"/>
</dbReference>
<gene>
    <name evidence="3" type="primary">LOC100374021</name>
</gene>
<dbReference type="InterPro" id="IPR006461">
    <property type="entry name" value="PLAC_motif_containing"/>
</dbReference>
<protein>
    <submittedName>
        <fullName evidence="3">Cell number regulator 11-like</fullName>
    </submittedName>
</protein>
<accession>A0ABM0GRK7</accession>
<reference evidence="3" key="1">
    <citation type="submission" date="2025-08" db="UniProtKB">
        <authorList>
            <consortium name="RefSeq"/>
        </authorList>
    </citation>
    <scope>IDENTIFICATION</scope>
    <source>
        <tissue evidence="3">Testes</tissue>
    </source>
</reference>
<evidence type="ECO:0000313" key="3">
    <source>
        <dbReference type="RefSeq" id="XP_002735762.1"/>
    </source>
</evidence>
<comment type="similarity">
    <text evidence="1">Belongs to the cornifelin family.</text>
</comment>
<evidence type="ECO:0000256" key="1">
    <source>
        <dbReference type="ARBA" id="ARBA00009024"/>
    </source>
</evidence>
<keyword evidence="2" id="KW-1185">Reference proteome</keyword>
<proteinExistence type="inferred from homology"/>
<dbReference type="PANTHER" id="PTHR15907">
    <property type="entry name" value="DUF614 FAMILY PROTEIN-RELATED"/>
    <property type="match status" value="1"/>
</dbReference>
<dbReference type="Proteomes" id="UP000694865">
    <property type="component" value="Unplaced"/>
</dbReference>
<sequence>MPRYWSHGLCGCFGDLGLCCLTYFLPCVTAGRNAEAVGKSCLLHGLSVMVPILHMICAGSVRGNIRDERDIVGGCVGDMLLHCFCSCCALIQEAQELKIPAPQVAVVERK</sequence>
<name>A0ABM0GRK7_SACKO</name>
<dbReference type="GeneID" id="100374021"/>
<organism evidence="2 3">
    <name type="scientific">Saccoglossus kowalevskii</name>
    <name type="common">Acorn worm</name>
    <dbReference type="NCBI Taxonomy" id="10224"/>
    <lineage>
        <taxon>Eukaryota</taxon>
        <taxon>Metazoa</taxon>
        <taxon>Hemichordata</taxon>
        <taxon>Enteropneusta</taxon>
        <taxon>Harrimaniidae</taxon>
        <taxon>Saccoglossus</taxon>
    </lineage>
</organism>
<evidence type="ECO:0000313" key="2">
    <source>
        <dbReference type="Proteomes" id="UP000694865"/>
    </source>
</evidence>
<dbReference type="Pfam" id="PF04749">
    <property type="entry name" value="PLAC8"/>
    <property type="match status" value="1"/>
</dbReference>